<dbReference type="Gene3D" id="2.130.10.10">
    <property type="entry name" value="YVTN repeat-like/Quinoprotein amine dehydrogenase"/>
    <property type="match status" value="2"/>
</dbReference>
<accession>A0A7M7HLC6</accession>
<reference evidence="6" key="2">
    <citation type="submission" date="2021-01" db="UniProtKB">
        <authorList>
            <consortium name="EnsemblMetazoa"/>
        </authorList>
    </citation>
    <scope>IDENTIFICATION</scope>
</reference>
<keyword evidence="2" id="KW-0677">Repeat</keyword>
<dbReference type="SUPFAM" id="SSF81383">
    <property type="entry name" value="F-box domain"/>
    <property type="match status" value="1"/>
</dbReference>
<dbReference type="InterPro" id="IPR019775">
    <property type="entry name" value="WD40_repeat_CS"/>
</dbReference>
<dbReference type="InParanoid" id="A0A7M7HLC6"/>
<dbReference type="PROSITE" id="PS50082">
    <property type="entry name" value="WD_REPEATS_2"/>
    <property type="match status" value="4"/>
</dbReference>
<dbReference type="PROSITE" id="PS50181">
    <property type="entry name" value="FBOX"/>
    <property type="match status" value="1"/>
</dbReference>
<dbReference type="EnsemblMetazoa" id="XM_011676899">
    <property type="protein sequence ID" value="XP_011675201"/>
    <property type="gene ID" value="LOC756678"/>
</dbReference>
<feature type="repeat" description="WD" evidence="3">
    <location>
        <begin position="1003"/>
        <end position="1035"/>
    </location>
</feature>
<name>A0A7M7HLC6_STRPU</name>
<feature type="compositionally biased region" description="Low complexity" evidence="4">
    <location>
        <begin position="228"/>
        <end position="245"/>
    </location>
</feature>
<feature type="region of interest" description="Disordered" evidence="4">
    <location>
        <begin position="287"/>
        <end position="315"/>
    </location>
</feature>
<dbReference type="PRINTS" id="PR00320">
    <property type="entry name" value="GPROTEINBRPT"/>
</dbReference>
<dbReference type="GO" id="GO:0000398">
    <property type="term" value="P:mRNA splicing, via spliceosome"/>
    <property type="evidence" value="ECO:0000318"/>
    <property type="project" value="GO_Central"/>
</dbReference>
<feature type="repeat" description="WD" evidence="3">
    <location>
        <begin position="797"/>
        <end position="836"/>
    </location>
</feature>
<dbReference type="AlphaFoldDB" id="A0A7M7HLC6"/>
<dbReference type="RefSeq" id="XP_011675201.2">
    <property type="nucleotide sequence ID" value="XM_011676899.2"/>
</dbReference>
<feature type="compositionally biased region" description="Polar residues" evidence="4">
    <location>
        <begin position="668"/>
        <end position="677"/>
    </location>
</feature>
<dbReference type="OrthoDB" id="190105at2759"/>
<keyword evidence="1 3" id="KW-0853">WD repeat</keyword>
<organism evidence="6 7">
    <name type="scientific">Strongylocentrotus purpuratus</name>
    <name type="common">Purple sea urchin</name>
    <dbReference type="NCBI Taxonomy" id="7668"/>
    <lineage>
        <taxon>Eukaryota</taxon>
        <taxon>Metazoa</taxon>
        <taxon>Echinodermata</taxon>
        <taxon>Eleutherozoa</taxon>
        <taxon>Echinozoa</taxon>
        <taxon>Echinoidea</taxon>
        <taxon>Euechinoidea</taxon>
        <taxon>Echinacea</taxon>
        <taxon>Camarodonta</taxon>
        <taxon>Echinidea</taxon>
        <taxon>Strongylocentrotidae</taxon>
        <taxon>Strongylocentrotus</taxon>
    </lineage>
</organism>
<dbReference type="InterPro" id="IPR020472">
    <property type="entry name" value="WD40_PAC1"/>
</dbReference>
<feature type="region of interest" description="Disordered" evidence="4">
    <location>
        <begin position="188"/>
        <end position="271"/>
    </location>
</feature>
<feature type="domain" description="F-box" evidence="5">
    <location>
        <begin position="514"/>
        <end position="560"/>
    </location>
</feature>
<feature type="region of interest" description="Disordered" evidence="4">
    <location>
        <begin position="662"/>
        <end position="699"/>
    </location>
</feature>
<sequence>MAQFITPISETREKLSRFKGDYRFGNFEVIPSLPTSGPAHKSEKHVRTYFNNKQIFRTISEWFEVWMPWQRRIVLCGTTDRCSTSQLEYLATALEPVFHRDFQNSLRGSYPSLTSRKVIHTNEQSERTVKLSDSDMGSVYTKQEDQSLSSEGLHSLNSFALKFVNNIISEAVQMAAGRNVEFDLGEESYDESQKSKGKKGPKRKPSPIKEVQESSSFELESKVSHTLSPTRSQSQQSTYSSSSRDSMLKVPMSDKTSFSGTKHSTTSSQKDGLLLIERKSVDTSSFLNQFNSSTRPLESSFSAKPSERRKAKNRSQAYNHYFCGQEDTVLADEHHLDDLPPLEAKKVSTFNWCMSHRVTPSAGSTAVGSAESRRSKPHKHTKSYPLPGSAATTADYFDRSKIQKLGAMKGVLRTGQINKPPQVQDLYIPVQKTFKPSKWWTPRPVVVPAKKQQLRAAFKDQLEQIWSWMKEWEDHEKGDLLVELIKMCDQELIKFFASCLTKRLHQYVNWLEDRMDINSLPDKVLLRVFYMLSPTDLLQVELVCKRWRFLVSHEELWRYNCRLLGTRYNSADLVQLIEFYMSEDAVDWREAFWQLTDIMVHHDEAVQKPDSKRLWKMVTDRISELRRRYLHEETESESSVSTEISESDSVCSEVVEIAIAVARPRPTSARTESSSDNGMDEPDRGSSGSHTPVDEMLHMRRRGALRPQRKSMKMEDIALDIRPELHRAEDLLNPSSEHEEHMHYDGKIKQVKRVRRLQGHSDTICCVRFDIRRLITGSMDRTIRVWDIRSGKGIRRLTGHKGGIRCLQLDETRIVSGSWDMSVMVWDVVRFELLAELTGHTGVVSCLQFNDRLLVTGSHDRTLRVWSMFSYECKHTIKHHTDVVTCLVLEDEAVISGSFDRSLKVTDVDSGECLQNMTHEKQDRITTIQCLDDQILVGTLTGRLLIWNRTKGTLARAYQALESPMYKLVVFSVDYRETKIFIASADGSIGEWVLDSMTCVRILQGHRGPVRDVQVSHGRVVSCSEDKTARIWDLSPPPLKPGDESGINPQLVNERDSD</sequence>
<keyword evidence="7" id="KW-1185">Reference proteome</keyword>
<evidence type="ECO:0000313" key="7">
    <source>
        <dbReference type="Proteomes" id="UP000007110"/>
    </source>
</evidence>
<dbReference type="OMA" id="ELWMLKC"/>
<protein>
    <recommendedName>
        <fullName evidence="5">F-box domain-containing protein</fullName>
    </recommendedName>
</protein>
<feature type="compositionally biased region" description="Polar residues" evidence="4">
    <location>
        <begin position="254"/>
        <end position="270"/>
    </location>
</feature>
<evidence type="ECO:0000259" key="5">
    <source>
        <dbReference type="PROSITE" id="PS50181"/>
    </source>
</evidence>
<evidence type="ECO:0000256" key="4">
    <source>
        <dbReference type="SAM" id="MobiDB-lite"/>
    </source>
</evidence>
<dbReference type="SUPFAM" id="SSF50978">
    <property type="entry name" value="WD40 repeat-like"/>
    <property type="match status" value="1"/>
</dbReference>
<evidence type="ECO:0000256" key="2">
    <source>
        <dbReference type="ARBA" id="ARBA00022737"/>
    </source>
</evidence>
<dbReference type="InterPro" id="IPR001810">
    <property type="entry name" value="F-box_dom"/>
</dbReference>
<dbReference type="GO" id="GO:0017070">
    <property type="term" value="F:U6 snRNA binding"/>
    <property type="evidence" value="ECO:0000318"/>
    <property type="project" value="GO_Central"/>
</dbReference>
<dbReference type="InterPro" id="IPR015943">
    <property type="entry name" value="WD40/YVTN_repeat-like_dom_sf"/>
</dbReference>
<dbReference type="PANTHER" id="PTHR19846">
    <property type="entry name" value="WD40 REPEAT PROTEIN"/>
    <property type="match status" value="1"/>
</dbReference>
<dbReference type="Pfam" id="PF12937">
    <property type="entry name" value="F-box-like"/>
    <property type="match status" value="1"/>
</dbReference>
<feature type="repeat" description="WD" evidence="3">
    <location>
        <begin position="837"/>
        <end position="876"/>
    </location>
</feature>
<feature type="compositionally biased region" description="Basic residues" evidence="4">
    <location>
        <begin position="195"/>
        <end position="206"/>
    </location>
</feature>
<dbReference type="InterPro" id="IPR001680">
    <property type="entry name" value="WD40_rpt"/>
</dbReference>
<reference evidence="7" key="1">
    <citation type="submission" date="2015-02" db="EMBL/GenBank/DDBJ databases">
        <title>Genome sequencing for Strongylocentrotus purpuratus.</title>
        <authorList>
            <person name="Murali S."/>
            <person name="Liu Y."/>
            <person name="Vee V."/>
            <person name="English A."/>
            <person name="Wang M."/>
            <person name="Skinner E."/>
            <person name="Han Y."/>
            <person name="Muzny D.M."/>
            <person name="Worley K.C."/>
            <person name="Gibbs R.A."/>
        </authorList>
    </citation>
    <scope>NUCLEOTIDE SEQUENCE</scope>
</reference>
<dbReference type="KEGG" id="spu:756678"/>
<feature type="compositionally biased region" description="Polar residues" evidence="4">
    <location>
        <begin position="287"/>
        <end position="303"/>
    </location>
</feature>
<dbReference type="SMART" id="SM00256">
    <property type="entry name" value="FBOX"/>
    <property type="match status" value="1"/>
</dbReference>
<feature type="region of interest" description="Disordered" evidence="4">
    <location>
        <begin position="360"/>
        <end position="387"/>
    </location>
</feature>
<dbReference type="GO" id="GO:0046540">
    <property type="term" value="C:U4/U6 x U5 tri-snRNP complex"/>
    <property type="evidence" value="ECO:0000318"/>
    <property type="project" value="GO_Central"/>
</dbReference>
<dbReference type="GO" id="GO:0030621">
    <property type="term" value="F:U4 snRNA binding"/>
    <property type="evidence" value="ECO:0000318"/>
    <property type="project" value="GO_Central"/>
</dbReference>
<dbReference type="InterPro" id="IPR036047">
    <property type="entry name" value="F-box-like_dom_sf"/>
</dbReference>
<dbReference type="Pfam" id="PF00400">
    <property type="entry name" value="WD40"/>
    <property type="match status" value="5"/>
</dbReference>
<evidence type="ECO:0000313" key="6">
    <source>
        <dbReference type="EnsemblMetazoa" id="XP_011675201"/>
    </source>
</evidence>
<feature type="repeat" description="WD" evidence="3">
    <location>
        <begin position="757"/>
        <end position="796"/>
    </location>
</feature>
<dbReference type="SMART" id="SM00320">
    <property type="entry name" value="WD40"/>
    <property type="match status" value="6"/>
</dbReference>
<proteinExistence type="predicted"/>
<feature type="region of interest" description="Disordered" evidence="4">
    <location>
        <begin position="1033"/>
        <end position="1058"/>
    </location>
</feature>
<dbReference type="GeneID" id="756678"/>
<evidence type="ECO:0000256" key="3">
    <source>
        <dbReference type="PROSITE-ProRule" id="PRU00221"/>
    </source>
</evidence>
<dbReference type="Gene3D" id="1.20.1280.50">
    <property type="match status" value="1"/>
</dbReference>
<dbReference type="PANTHER" id="PTHR19846:SF6">
    <property type="entry name" value="F-BOX DOMAIN-CONTAINING PROTEIN"/>
    <property type="match status" value="1"/>
</dbReference>
<evidence type="ECO:0000256" key="1">
    <source>
        <dbReference type="ARBA" id="ARBA00022574"/>
    </source>
</evidence>
<dbReference type="InterPro" id="IPR036322">
    <property type="entry name" value="WD40_repeat_dom_sf"/>
</dbReference>
<dbReference type="CDD" id="cd00200">
    <property type="entry name" value="WD40"/>
    <property type="match status" value="1"/>
</dbReference>
<dbReference type="Proteomes" id="UP000007110">
    <property type="component" value="Unassembled WGS sequence"/>
</dbReference>
<dbReference type="PROSITE" id="PS50294">
    <property type="entry name" value="WD_REPEATS_REGION"/>
    <property type="match status" value="4"/>
</dbReference>
<dbReference type="PROSITE" id="PS00678">
    <property type="entry name" value="WD_REPEATS_1"/>
    <property type="match status" value="3"/>
</dbReference>